<evidence type="ECO:0000313" key="2">
    <source>
        <dbReference type="EMBL" id="VDM79047.1"/>
    </source>
</evidence>
<name>A0A3P7JS07_STRVU</name>
<dbReference type="Proteomes" id="UP000270094">
    <property type="component" value="Unassembled WGS sequence"/>
</dbReference>
<reference evidence="2 3" key="1">
    <citation type="submission" date="2018-11" db="EMBL/GenBank/DDBJ databases">
        <authorList>
            <consortium name="Pathogen Informatics"/>
        </authorList>
    </citation>
    <scope>NUCLEOTIDE SEQUENCE [LARGE SCALE GENOMIC DNA]</scope>
</reference>
<feature type="chain" id="PRO_5018101577" description="EGF-like domain-containing protein" evidence="1">
    <location>
        <begin position="19"/>
        <end position="353"/>
    </location>
</feature>
<proteinExistence type="predicted"/>
<accession>A0A3P7JS07</accession>
<evidence type="ECO:0008006" key="4">
    <source>
        <dbReference type="Google" id="ProtNLM"/>
    </source>
</evidence>
<gene>
    <name evidence="2" type="ORF">SVUK_LOCUS14045</name>
</gene>
<protein>
    <recommendedName>
        <fullName evidence="4">EGF-like domain-containing protein</fullName>
    </recommendedName>
</protein>
<evidence type="ECO:0000313" key="3">
    <source>
        <dbReference type="Proteomes" id="UP000270094"/>
    </source>
</evidence>
<feature type="signal peptide" evidence="1">
    <location>
        <begin position="1"/>
        <end position="18"/>
    </location>
</feature>
<keyword evidence="3" id="KW-1185">Reference proteome</keyword>
<dbReference type="AlphaFoldDB" id="A0A3P7JS07"/>
<dbReference type="OrthoDB" id="5989513at2759"/>
<dbReference type="EMBL" id="UYYB01103799">
    <property type="protein sequence ID" value="VDM79047.1"/>
    <property type="molecule type" value="Genomic_DNA"/>
</dbReference>
<keyword evidence="1" id="KW-0732">Signal</keyword>
<evidence type="ECO:0000256" key="1">
    <source>
        <dbReference type="SAM" id="SignalP"/>
    </source>
</evidence>
<organism evidence="2 3">
    <name type="scientific">Strongylus vulgaris</name>
    <name type="common">Blood worm</name>
    <dbReference type="NCBI Taxonomy" id="40348"/>
    <lineage>
        <taxon>Eukaryota</taxon>
        <taxon>Metazoa</taxon>
        <taxon>Ecdysozoa</taxon>
        <taxon>Nematoda</taxon>
        <taxon>Chromadorea</taxon>
        <taxon>Rhabditida</taxon>
        <taxon>Rhabditina</taxon>
        <taxon>Rhabditomorpha</taxon>
        <taxon>Strongyloidea</taxon>
        <taxon>Strongylidae</taxon>
        <taxon>Strongylus</taxon>
    </lineage>
</organism>
<sequence length="353" mass="39101">MWAGLAAIPVLFIVRVVAVDDFIARRVFLKTPASYVNLSSEAWKVHEGDTEVTLAVRFQPNTKVGQVFSLRVLAPHGVKVAKLVGSLQSGYLQVDLFNTNNTSILNKPFSTHFLEQNEEHSLAVRINTKDNTLSYRLESTSDHVCEITEKIDMQGAELVPTLGGGGNSMIGCVTLVTVQVGAVSPPYEVIPISWNEIGECRNDDDCAHRDCNKGTCLQLEVATCDCYGTQKTGPNCRYPARSVFILNNDDESQPSNIRYTPWSVDQMITRITIDFKFAELDNKQGVLLHSVLDDGSVVKLYVVERNGNLLFGSLGHVNFTLDSTVEYHSIFIGIHRASRFIDLTVDGKTQVIF</sequence>